<dbReference type="Pfam" id="PF00293">
    <property type="entry name" value="NUDIX"/>
    <property type="match status" value="1"/>
</dbReference>
<dbReference type="PROSITE" id="PS00893">
    <property type="entry name" value="NUDIX_BOX"/>
    <property type="match status" value="1"/>
</dbReference>
<evidence type="ECO:0000256" key="5">
    <source>
        <dbReference type="ARBA" id="ARBA00022842"/>
    </source>
</evidence>
<comment type="caution">
    <text evidence="8">The sequence shown here is derived from an EMBL/GenBank/DDBJ whole genome shotgun (WGS) entry which is preliminary data.</text>
</comment>
<dbReference type="InterPro" id="IPR045121">
    <property type="entry name" value="CoAse"/>
</dbReference>
<dbReference type="CDD" id="cd03426">
    <property type="entry name" value="NUDIX_CoAse_Nudt7"/>
    <property type="match status" value="1"/>
</dbReference>
<evidence type="ECO:0000256" key="4">
    <source>
        <dbReference type="ARBA" id="ARBA00022801"/>
    </source>
</evidence>
<dbReference type="PANTHER" id="PTHR12992">
    <property type="entry name" value="NUDIX HYDROLASE"/>
    <property type="match status" value="1"/>
</dbReference>
<keyword evidence="6" id="KW-0464">Manganese</keyword>
<dbReference type="EMBL" id="PDEP01000005">
    <property type="protein sequence ID" value="PEN07766.1"/>
    <property type="molecule type" value="Genomic_DNA"/>
</dbReference>
<dbReference type="InterPro" id="IPR020084">
    <property type="entry name" value="NUDIX_hydrolase_CS"/>
</dbReference>
<dbReference type="OrthoDB" id="9802805at2"/>
<evidence type="ECO:0000256" key="3">
    <source>
        <dbReference type="ARBA" id="ARBA00022723"/>
    </source>
</evidence>
<dbReference type="PANTHER" id="PTHR12992:SF11">
    <property type="entry name" value="MITOCHONDRIAL COENZYME A DIPHOSPHATASE NUDT8"/>
    <property type="match status" value="1"/>
</dbReference>
<dbReference type="InterPro" id="IPR015797">
    <property type="entry name" value="NUDIX_hydrolase-like_dom_sf"/>
</dbReference>
<sequence length="220" mass="23521">MSIAFDRLVPALESQLRNGLPGPEAQQTMAPRYDAGHRRPPTESTECTNAGVLALLYPNADGVPVVLLTVRRSDLPHHPGQISFPGGRCEPGEVPCDTALREAHEEVGLPPESSTILGSLTSLYIPPSGFCVHPFVAVCAQAPTFTAQEAEVEMVLPASLPHLLDPATRTVEPWTLHGRSIDVPYYGVDGHAVWGATAMMLAELLQVVRQASGEFSGRVA</sequence>
<gene>
    <name evidence="8" type="ORF">CRI93_07215</name>
</gene>
<keyword evidence="3" id="KW-0479">Metal-binding</keyword>
<comment type="cofactor">
    <cofactor evidence="2">
        <name>Mg(2+)</name>
        <dbReference type="ChEBI" id="CHEBI:18420"/>
    </cofactor>
</comment>
<protein>
    <submittedName>
        <fullName evidence="8">Coenzyme A pyrophosphatase</fullName>
    </submittedName>
</protein>
<dbReference type="GO" id="GO:0010945">
    <property type="term" value="F:coenzyme A diphosphatase activity"/>
    <property type="evidence" value="ECO:0007669"/>
    <property type="project" value="InterPro"/>
</dbReference>
<comment type="cofactor">
    <cofactor evidence="1">
        <name>Mn(2+)</name>
        <dbReference type="ChEBI" id="CHEBI:29035"/>
    </cofactor>
</comment>
<dbReference type="RefSeq" id="WP_098061953.1">
    <property type="nucleotide sequence ID" value="NZ_PDEP01000005.1"/>
</dbReference>
<evidence type="ECO:0000313" key="9">
    <source>
        <dbReference type="Proteomes" id="UP000221024"/>
    </source>
</evidence>
<name>A0A2H3P1K9_9BACT</name>
<dbReference type="InterPro" id="IPR000086">
    <property type="entry name" value="NUDIX_hydrolase_dom"/>
</dbReference>
<dbReference type="SUPFAM" id="SSF55811">
    <property type="entry name" value="Nudix"/>
    <property type="match status" value="1"/>
</dbReference>
<accession>A0A2H3P1K9</accession>
<keyword evidence="5" id="KW-0460">Magnesium</keyword>
<evidence type="ECO:0000259" key="7">
    <source>
        <dbReference type="PROSITE" id="PS51462"/>
    </source>
</evidence>
<evidence type="ECO:0000313" key="8">
    <source>
        <dbReference type="EMBL" id="PEN07766.1"/>
    </source>
</evidence>
<evidence type="ECO:0000256" key="1">
    <source>
        <dbReference type="ARBA" id="ARBA00001936"/>
    </source>
</evidence>
<dbReference type="Gene3D" id="3.90.79.10">
    <property type="entry name" value="Nucleoside Triphosphate Pyrophosphohydrolase"/>
    <property type="match status" value="1"/>
</dbReference>
<keyword evidence="4" id="KW-0378">Hydrolase</keyword>
<feature type="domain" description="Nudix hydrolase" evidence="7">
    <location>
        <begin position="47"/>
        <end position="177"/>
    </location>
</feature>
<dbReference type="GO" id="GO:0046872">
    <property type="term" value="F:metal ion binding"/>
    <property type="evidence" value="ECO:0007669"/>
    <property type="project" value="UniProtKB-KW"/>
</dbReference>
<dbReference type="AlphaFoldDB" id="A0A2H3P1K9"/>
<organism evidence="8 9">
    <name type="scientific">Longimonas halophila</name>
    <dbReference type="NCBI Taxonomy" id="1469170"/>
    <lineage>
        <taxon>Bacteria</taxon>
        <taxon>Pseudomonadati</taxon>
        <taxon>Rhodothermota</taxon>
        <taxon>Rhodothermia</taxon>
        <taxon>Rhodothermales</taxon>
        <taxon>Salisaetaceae</taxon>
        <taxon>Longimonas</taxon>
    </lineage>
</organism>
<dbReference type="PROSITE" id="PS51462">
    <property type="entry name" value="NUDIX"/>
    <property type="match status" value="1"/>
</dbReference>
<keyword evidence="9" id="KW-1185">Reference proteome</keyword>
<reference evidence="8 9" key="1">
    <citation type="submission" date="2017-10" db="EMBL/GenBank/DDBJ databases">
        <title>Draft genome of Longimonas halophila.</title>
        <authorList>
            <person name="Goh K.M."/>
            <person name="Shamsir M.S."/>
            <person name="Lim S.W."/>
        </authorList>
    </citation>
    <scope>NUCLEOTIDE SEQUENCE [LARGE SCALE GENOMIC DNA]</scope>
    <source>
        <strain evidence="8 9">KCTC 42399</strain>
    </source>
</reference>
<dbReference type="Proteomes" id="UP000221024">
    <property type="component" value="Unassembled WGS sequence"/>
</dbReference>
<proteinExistence type="predicted"/>
<evidence type="ECO:0000256" key="2">
    <source>
        <dbReference type="ARBA" id="ARBA00001946"/>
    </source>
</evidence>
<evidence type="ECO:0000256" key="6">
    <source>
        <dbReference type="ARBA" id="ARBA00023211"/>
    </source>
</evidence>